<comment type="caution">
    <text evidence="1">The sequence shown here is derived from an EMBL/GenBank/DDBJ whole genome shotgun (WGS) entry which is preliminary data.</text>
</comment>
<gene>
    <name evidence="1" type="ORF">ILYODFUR_037761</name>
</gene>
<evidence type="ECO:0000313" key="2">
    <source>
        <dbReference type="Proteomes" id="UP001482620"/>
    </source>
</evidence>
<dbReference type="Proteomes" id="UP001482620">
    <property type="component" value="Unassembled WGS sequence"/>
</dbReference>
<name>A0ABV0URC9_9TELE</name>
<dbReference type="EMBL" id="JAHRIQ010078142">
    <property type="protein sequence ID" value="MEQ2246367.1"/>
    <property type="molecule type" value="Genomic_DNA"/>
</dbReference>
<reference evidence="1 2" key="1">
    <citation type="submission" date="2021-06" db="EMBL/GenBank/DDBJ databases">
        <authorList>
            <person name="Palmer J.M."/>
        </authorList>
    </citation>
    <scope>NUCLEOTIDE SEQUENCE [LARGE SCALE GENOMIC DNA]</scope>
    <source>
        <strain evidence="2">if_2019</strain>
        <tissue evidence="1">Muscle</tissue>
    </source>
</reference>
<sequence length="106" mass="11612">METPKNSHSLCEPHLLLECMFLGPPLDNSPSSVSEISYLWSPLKGRPRSFLPVAPRTAACLSNLHHRLLEKDIVSHRAFLDLPTSASTYAPAPLAHKSNLGLQTVS</sequence>
<keyword evidence="2" id="KW-1185">Reference proteome</keyword>
<proteinExistence type="predicted"/>
<evidence type="ECO:0000313" key="1">
    <source>
        <dbReference type="EMBL" id="MEQ2246367.1"/>
    </source>
</evidence>
<accession>A0ABV0URC9</accession>
<organism evidence="1 2">
    <name type="scientific">Ilyodon furcidens</name>
    <name type="common">goldbreast splitfin</name>
    <dbReference type="NCBI Taxonomy" id="33524"/>
    <lineage>
        <taxon>Eukaryota</taxon>
        <taxon>Metazoa</taxon>
        <taxon>Chordata</taxon>
        <taxon>Craniata</taxon>
        <taxon>Vertebrata</taxon>
        <taxon>Euteleostomi</taxon>
        <taxon>Actinopterygii</taxon>
        <taxon>Neopterygii</taxon>
        <taxon>Teleostei</taxon>
        <taxon>Neoteleostei</taxon>
        <taxon>Acanthomorphata</taxon>
        <taxon>Ovalentaria</taxon>
        <taxon>Atherinomorphae</taxon>
        <taxon>Cyprinodontiformes</taxon>
        <taxon>Goodeidae</taxon>
        <taxon>Ilyodon</taxon>
    </lineage>
</organism>
<protein>
    <submittedName>
        <fullName evidence="1">Uncharacterized protein</fullName>
    </submittedName>
</protein>